<dbReference type="Proteomes" id="UP001216139">
    <property type="component" value="Chromosome"/>
</dbReference>
<dbReference type="RefSeq" id="WP_273630912.1">
    <property type="nucleotide sequence ID" value="NZ_CP117167.1"/>
</dbReference>
<keyword evidence="2" id="KW-1185">Reference proteome</keyword>
<accession>A0ABY7T8N0</accession>
<sequence length="89" mass="10392">MSIQKILSEDWSWVDEKKKPEDRGFITCEEIYEVEYLIDLFKKHCPVKSEKEIIYAIAAGLRSTQGLKPRRQFLETVNSKLFAREALVG</sequence>
<dbReference type="EMBL" id="CP117167">
    <property type="protein sequence ID" value="WCT12648.1"/>
    <property type="molecule type" value="Genomic_DNA"/>
</dbReference>
<name>A0ABY7T8N0_9SPHI</name>
<gene>
    <name evidence="1" type="ORF">PQO05_01725</name>
</gene>
<protein>
    <submittedName>
        <fullName evidence="1">Uncharacterized protein</fullName>
    </submittedName>
</protein>
<proteinExistence type="predicted"/>
<organism evidence="1 2">
    <name type="scientific">Mucilaginibacter jinjuensis</name>
    <dbReference type="NCBI Taxonomy" id="1176721"/>
    <lineage>
        <taxon>Bacteria</taxon>
        <taxon>Pseudomonadati</taxon>
        <taxon>Bacteroidota</taxon>
        <taxon>Sphingobacteriia</taxon>
        <taxon>Sphingobacteriales</taxon>
        <taxon>Sphingobacteriaceae</taxon>
        <taxon>Mucilaginibacter</taxon>
    </lineage>
</organism>
<evidence type="ECO:0000313" key="2">
    <source>
        <dbReference type="Proteomes" id="UP001216139"/>
    </source>
</evidence>
<reference evidence="1 2" key="1">
    <citation type="submission" date="2023-02" db="EMBL/GenBank/DDBJ databases">
        <title>Genome sequence of Mucilaginibacter jinjuensis strain KACC 16571.</title>
        <authorList>
            <person name="Kim S."/>
            <person name="Heo J."/>
            <person name="Kwon S.-W."/>
        </authorList>
    </citation>
    <scope>NUCLEOTIDE SEQUENCE [LARGE SCALE GENOMIC DNA]</scope>
    <source>
        <strain evidence="1 2">KACC 16571</strain>
    </source>
</reference>
<evidence type="ECO:0000313" key="1">
    <source>
        <dbReference type="EMBL" id="WCT12648.1"/>
    </source>
</evidence>